<dbReference type="Proteomes" id="UP001249851">
    <property type="component" value="Unassembled WGS sequence"/>
</dbReference>
<dbReference type="InterPro" id="IPR024679">
    <property type="entry name" value="Ipi1_N"/>
</dbReference>
<dbReference type="EMBL" id="JARQWQ010000021">
    <property type="protein sequence ID" value="KAK2564816.1"/>
    <property type="molecule type" value="Genomic_DNA"/>
</dbReference>
<dbReference type="InterPro" id="IPR011989">
    <property type="entry name" value="ARM-like"/>
</dbReference>
<dbReference type="Pfam" id="PF25781">
    <property type="entry name" value="TPR_TEX10"/>
    <property type="match status" value="1"/>
</dbReference>
<dbReference type="Pfam" id="PF12333">
    <property type="entry name" value="Ipi1_N"/>
    <property type="match status" value="1"/>
</dbReference>
<evidence type="ECO:0000313" key="7">
    <source>
        <dbReference type="EMBL" id="KAK2564816.1"/>
    </source>
</evidence>
<comment type="subcellular location">
    <subcellularLocation>
        <location evidence="1">Nucleus</location>
        <location evidence="1">Nucleolus</location>
    </subcellularLocation>
    <subcellularLocation>
        <location evidence="2">Nucleus</location>
        <location evidence="2">Nucleoplasm</location>
    </subcellularLocation>
</comment>
<dbReference type="Gene3D" id="1.25.10.10">
    <property type="entry name" value="Leucine-rich Repeat Variant"/>
    <property type="match status" value="1"/>
</dbReference>
<protein>
    <submittedName>
        <fullName evidence="7">Testis-expressed protein 10-like protein</fullName>
    </submittedName>
</protein>
<dbReference type="PANTHER" id="PTHR16056">
    <property type="entry name" value="REGULATOR OF MICROTUBULE DYNAMICS PROTEIN"/>
    <property type="match status" value="1"/>
</dbReference>
<evidence type="ECO:0000259" key="5">
    <source>
        <dbReference type="Pfam" id="PF12333"/>
    </source>
</evidence>
<dbReference type="InterPro" id="IPR057949">
    <property type="entry name" value="TPR_TEX10"/>
</dbReference>
<organism evidence="7 8">
    <name type="scientific">Acropora cervicornis</name>
    <name type="common">Staghorn coral</name>
    <dbReference type="NCBI Taxonomy" id="6130"/>
    <lineage>
        <taxon>Eukaryota</taxon>
        <taxon>Metazoa</taxon>
        <taxon>Cnidaria</taxon>
        <taxon>Anthozoa</taxon>
        <taxon>Hexacorallia</taxon>
        <taxon>Scleractinia</taxon>
        <taxon>Astrocoeniina</taxon>
        <taxon>Acroporidae</taxon>
        <taxon>Acropora</taxon>
    </lineage>
</organism>
<feature type="domain" description="TEX10-like TPR repeats" evidence="6">
    <location>
        <begin position="575"/>
        <end position="957"/>
    </location>
</feature>
<keyword evidence="4" id="KW-0539">Nucleus</keyword>
<evidence type="ECO:0000256" key="2">
    <source>
        <dbReference type="ARBA" id="ARBA00004642"/>
    </source>
</evidence>
<evidence type="ECO:0000256" key="4">
    <source>
        <dbReference type="ARBA" id="ARBA00023242"/>
    </source>
</evidence>
<dbReference type="InterPro" id="IPR016024">
    <property type="entry name" value="ARM-type_fold"/>
</dbReference>
<reference evidence="7" key="1">
    <citation type="journal article" date="2023" name="G3 (Bethesda)">
        <title>Whole genome assembly and annotation of the endangered Caribbean coral Acropora cervicornis.</title>
        <authorList>
            <person name="Selwyn J.D."/>
            <person name="Vollmer S.V."/>
        </authorList>
    </citation>
    <scope>NUCLEOTIDE SEQUENCE</scope>
    <source>
        <strain evidence="7">K2</strain>
    </source>
</reference>
<keyword evidence="8" id="KW-1185">Reference proteome</keyword>
<sequence>MPKNRRKKKLKEKDFQKVKFKVGKKIQPAQNATDTSFKSRAIIIPSQLSQTTEPTNQRNQNLKDLLAQVSHYSATSRQDALVGLKDLFHCHENLLHGNLGIVIKRVAEKMTDSEPSVRQSLLLFFCSIFPMVPQEKMAPFSPLIIAHLSCAMTHIYDDIQHDSLGFLELCLQCFPSLMVTSSSQLINNFIGMISHQDTLRPQRFKGLQGLSRTILSVNPKGKLSSLRSRLKVLQQLHAFLKAMESLSNSGSSEMTFSSTGNSDVSSAKPVFKFSKLQPTQVQVLQHSVNEPKLSHVSFGNTSFSSSSRKVEIELNILTDEKQTKNLMETIVPLLLECWVECNPTQMTSLPDNIVSSSAIDVMLAIAETLKIIFAAAQRNQKNFTCTTESSTVKSLQEIYVQDLSTHIMAFFPFRLNHAQAVNKRKRKSGNAFRKAESENSDALALVLNLTVCEIMLQFLGTDMTLQSNFQSSSELLKEFVLDYLEIKAKGGVKSQIIQADHVEKLVVFAYKIIVQYCLFPPQAPDQVNELLEAAFLLYQSSRAVCGTKKVLMSFFASLAFHENSAVSRHEEVQRVVHKWLQGLPHLLLQLKDDSPALTEHVLGILKKALMQTKDKGPFRGLSQSVQRLAIELLFHLASIDTKLLQVLVSCCQDEAGVNISVIEYIVQVLYYRSPCYQGHLSYPVAFSLPLFLGALFSIAIGFSQHKLQKFQKTTNQGKTFKFVELKGCSYVILEEKAQAEAKDVASSSNQKSPAHKAWDNHQIKLQVVCQCFKQSRQSSDLFKFMTSAFETFLKEFKVLPVAAAHSFLSILKCLVELSADSESQKLPSQSLSNLAQLSLVCLKHSTVFEGYSGDFSSGAAEMETHLFEAVVEFLLTWKAVANGVLSLLLRILSDHSEELLRQDFAVILTKLLCSKARKVFLQWPDIVKLIVSRILLTADSAAPLKQCFADLKYQFSLFQIDCGSNG</sequence>
<dbReference type="PANTHER" id="PTHR16056:SF2">
    <property type="entry name" value="TESTIS-EXPRESSED PROTEIN 10"/>
    <property type="match status" value="1"/>
</dbReference>
<feature type="domain" description="Pre-rRNA-processing protein Ipi1 N-terminal" evidence="5">
    <location>
        <begin position="136"/>
        <end position="240"/>
    </location>
</feature>
<gene>
    <name evidence="7" type="ORF">P5673_011505</name>
</gene>
<dbReference type="AlphaFoldDB" id="A0AAD9QPM3"/>
<proteinExistence type="inferred from homology"/>
<evidence type="ECO:0000259" key="6">
    <source>
        <dbReference type="Pfam" id="PF25781"/>
    </source>
</evidence>
<evidence type="ECO:0000313" key="8">
    <source>
        <dbReference type="Proteomes" id="UP001249851"/>
    </source>
</evidence>
<reference evidence="7" key="2">
    <citation type="journal article" date="2023" name="Science">
        <title>Genomic signatures of disease resistance in endangered staghorn corals.</title>
        <authorList>
            <person name="Vollmer S.V."/>
            <person name="Selwyn J.D."/>
            <person name="Despard B.A."/>
            <person name="Roesel C.L."/>
        </authorList>
    </citation>
    <scope>NUCLEOTIDE SEQUENCE</scope>
    <source>
        <strain evidence="7">K2</strain>
    </source>
</reference>
<dbReference type="SUPFAM" id="SSF48371">
    <property type="entry name" value="ARM repeat"/>
    <property type="match status" value="1"/>
</dbReference>
<comment type="caution">
    <text evidence="7">The sequence shown here is derived from an EMBL/GenBank/DDBJ whole genome shotgun (WGS) entry which is preliminary data.</text>
</comment>
<comment type="similarity">
    <text evidence="3">Belongs to the IPI1/TEX10 family.</text>
</comment>
<name>A0AAD9QPM3_ACRCE</name>
<evidence type="ECO:0000256" key="3">
    <source>
        <dbReference type="ARBA" id="ARBA00006427"/>
    </source>
</evidence>
<evidence type="ECO:0000256" key="1">
    <source>
        <dbReference type="ARBA" id="ARBA00004604"/>
    </source>
</evidence>
<accession>A0AAD9QPM3</accession>
<dbReference type="GO" id="GO:0071339">
    <property type="term" value="C:MLL1 complex"/>
    <property type="evidence" value="ECO:0007669"/>
    <property type="project" value="TreeGrafter"/>
</dbReference>